<evidence type="ECO:0000256" key="4">
    <source>
        <dbReference type="ARBA" id="ARBA00023172"/>
    </source>
</evidence>
<proteinExistence type="inferred from homology"/>
<feature type="compositionally biased region" description="Acidic residues" evidence="5">
    <location>
        <begin position="439"/>
        <end position="455"/>
    </location>
</feature>
<sequence length="455" mass="52844">MTTYKNLTVLFDGAIRLYQDDDLKGEVWQCRLRLPGVKAPYIRSTKTTNYDEARRFAEKLFHEKCYELERGIPIGEKSFEAVHKLFMKDREESLSVHRRKLHKGTADRYFIPFFGDRSIKSIDEGVIQDYWVWRISYWKSGPGKDKKAPNAALVPAQKTLDMERSMLNQVFKYAKTKKFIAQLPLLDRWEQGGAKKAKVIVRRPAFNPEEMEKLIGFMETWANEGPTIRHCRQRQSIQAMILFFYYSGLRPNELFQLRWCDVRPREPREQWDASEPTDGWIISVPETTKTGFRKAFGLANLEKALTLSAKAQGMSGLPLASEALIFPNEDGEPRKWWEKTIPGVFEKAGLLLNSYRQKRTTYSLRHTFITERLLNGVDVYRLAQACGTDVTYIRRHYDHTETEVHLDELIKMKAKKDKPLPPPNIPQDHSPNFNHMFDDVDDAEAAEEADEVVST</sequence>
<evidence type="ECO:0000256" key="3">
    <source>
        <dbReference type="ARBA" id="ARBA00023125"/>
    </source>
</evidence>
<dbReference type="InterPro" id="IPR050090">
    <property type="entry name" value="Tyrosine_recombinase_XerCD"/>
</dbReference>
<dbReference type="Gene3D" id="1.10.443.10">
    <property type="entry name" value="Intergrase catalytic core"/>
    <property type="match status" value="1"/>
</dbReference>
<gene>
    <name evidence="7" type="ORF">FHS48_002286</name>
</gene>
<evidence type="ECO:0000256" key="2">
    <source>
        <dbReference type="ARBA" id="ARBA00022908"/>
    </source>
</evidence>
<dbReference type="GO" id="GO:0006310">
    <property type="term" value="P:DNA recombination"/>
    <property type="evidence" value="ECO:0007669"/>
    <property type="project" value="UniProtKB-KW"/>
</dbReference>
<keyword evidence="4" id="KW-0233">DNA recombination</keyword>
<dbReference type="PANTHER" id="PTHR30349">
    <property type="entry name" value="PHAGE INTEGRASE-RELATED"/>
    <property type="match status" value="1"/>
</dbReference>
<dbReference type="PROSITE" id="PS51898">
    <property type="entry name" value="TYR_RECOMBINASE"/>
    <property type="match status" value="1"/>
</dbReference>
<comment type="caution">
    <text evidence="7">The sequence shown here is derived from an EMBL/GenBank/DDBJ whole genome shotgun (WGS) entry which is preliminary data.</text>
</comment>
<dbReference type="EMBL" id="JACIIX010000008">
    <property type="protein sequence ID" value="MBB6210856.1"/>
    <property type="molecule type" value="Genomic_DNA"/>
</dbReference>
<dbReference type="Gene3D" id="1.10.150.130">
    <property type="match status" value="1"/>
</dbReference>
<protein>
    <submittedName>
        <fullName evidence="7">Integrase</fullName>
    </submittedName>
</protein>
<dbReference type="InterPro" id="IPR002104">
    <property type="entry name" value="Integrase_catalytic"/>
</dbReference>
<reference evidence="7 8" key="1">
    <citation type="submission" date="2020-08" db="EMBL/GenBank/DDBJ databases">
        <title>Genomic Encyclopedia of Type Strains, Phase IV (KMG-IV): sequencing the most valuable type-strain genomes for metagenomic binning, comparative biology and taxonomic classification.</title>
        <authorList>
            <person name="Goeker M."/>
        </authorList>
    </citation>
    <scope>NUCLEOTIDE SEQUENCE [LARGE SCALE GENOMIC DNA]</scope>
    <source>
        <strain evidence="7 8">DSM 11590</strain>
    </source>
</reference>
<keyword evidence="2" id="KW-0229">DNA integration</keyword>
<dbReference type="Pfam" id="PF00589">
    <property type="entry name" value="Phage_integrase"/>
    <property type="match status" value="1"/>
</dbReference>
<evidence type="ECO:0000313" key="7">
    <source>
        <dbReference type="EMBL" id="MBB6210856.1"/>
    </source>
</evidence>
<organism evidence="7 8">
    <name type="scientific">Novispirillum itersonii</name>
    <name type="common">Aquaspirillum itersonii</name>
    <dbReference type="NCBI Taxonomy" id="189"/>
    <lineage>
        <taxon>Bacteria</taxon>
        <taxon>Pseudomonadati</taxon>
        <taxon>Pseudomonadota</taxon>
        <taxon>Alphaproteobacteria</taxon>
        <taxon>Rhodospirillales</taxon>
        <taxon>Novispirillaceae</taxon>
        <taxon>Novispirillum</taxon>
    </lineage>
</organism>
<dbReference type="SUPFAM" id="SSF56349">
    <property type="entry name" value="DNA breaking-rejoining enzymes"/>
    <property type="match status" value="1"/>
</dbReference>
<evidence type="ECO:0000256" key="1">
    <source>
        <dbReference type="ARBA" id="ARBA00008857"/>
    </source>
</evidence>
<dbReference type="GO" id="GO:0003677">
    <property type="term" value="F:DNA binding"/>
    <property type="evidence" value="ECO:0007669"/>
    <property type="project" value="UniProtKB-KW"/>
</dbReference>
<evidence type="ECO:0000259" key="6">
    <source>
        <dbReference type="PROSITE" id="PS51898"/>
    </source>
</evidence>
<dbReference type="Proteomes" id="UP000544872">
    <property type="component" value="Unassembled WGS sequence"/>
</dbReference>
<keyword evidence="8" id="KW-1185">Reference proteome</keyword>
<accession>A0A7X0DMB0</accession>
<dbReference type="InterPro" id="IPR011010">
    <property type="entry name" value="DNA_brk_join_enz"/>
</dbReference>
<dbReference type="GO" id="GO:0015074">
    <property type="term" value="P:DNA integration"/>
    <property type="evidence" value="ECO:0007669"/>
    <property type="project" value="UniProtKB-KW"/>
</dbReference>
<dbReference type="PANTHER" id="PTHR30349:SF41">
    <property type="entry name" value="INTEGRASE_RECOMBINASE PROTEIN MJ0367-RELATED"/>
    <property type="match status" value="1"/>
</dbReference>
<dbReference type="InterPro" id="IPR010998">
    <property type="entry name" value="Integrase_recombinase_N"/>
</dbReference>
<evidence type="ECO:0000313" key="8">
    <source>
        <dbReference type="Proteomes" id="UP000544872"/>
    </source>
</evidence>
<dbReference type="AlphaFoldDB" id="A0A7X0DMB0"/>
<keyword evidence="3" id="KW-0238">DNA-binding</keyword>
<dbReference type="RefSeq" id="WP_184263681.1">
    <property type="nucleotide sequence ID" value="NZ_JACIIX010000008.1"/>
</dbReference>
<name>A0A7X0DMB0_NOVIT</name>
<evidence type="ECO:0000256" key="5">
    <source>
        <dbReference type="SAM" id="MobiDB-lite"/>
    </source>
</evidence>
<feature type="region of interest" description="Disordered" evidence="5">
    <location>
        <begin position="416"/>
        <end position="455"/>
    </location>
</feature>
<comment type="similarity">
    <text evidence="1">Belongs to the 'phage' integrase family.</text>
</comment>
<dbReference type="InterPro" id="IPR013762">
    <property type="entry name" value="Integrase-like_cat_sf"/>
</dbReference>
<feature type="domain" description="Tyr recombinase" evidence="6">
    <location>
        <begin position="201"/>
        <end position="411"/>
    </location>
</feature>